<evidence type="ECO:0000256" key="10">
    <source>
        <dbReference type="ARBA" id="ARBA00048848"/>
    </source>
</evidence>
<evidence type="ECO:0000256" key="3">
    <source>
        <dbReference type="ARBA" id="ARBA00022829"/>
    </source>
</evidence>
<dbReference type="InterPro" id="IPR000182">
    <property type="entry name" value="GNAT_dom"/>
</dbReference>
<keyword evidence="5" id="KW-0012">Acyltransferase</keyword>
<dbReference type="EC" id="2.3.1.259" evidence="7"/>
<accession>A0A8S9ZN72</accession>
<name>A0A8S9ZN72_9BILA</name>
<evidence type="ECO:0000256" key="6">
    <source>
        <dbReference type="ARBA" id="ARBA00025774"/>
    </source>
</evidence>
<dbReference type="AlphaFoldDB" id="A0A8S9ZN72"/>
<dbReference type="EMBL" id="JABEBT010000050">
    <property type="protein sequence ID" value="KAF7634864.1"/>
    <property type="molecule type" value="Genomic_DNA"/>
</dbReference>
<evidence type="ECO:0000256" key="5">
    <source>
        <dbReference type="ARBA" id="ARBA00023315"/>
    </source>
</evidence>
<dbReference type="GO" id="GO:0004402">
    <property type="term" value="F:histone acetyltransferase activity"/>
    <property type="evidence" value="ECO:0007669"/>
    <property type="project" value="TreeGrafter"/>
</dbReference>
<dbReference type="GO" id="GO:0007059">
    <property type="term" value="P:chromosome segregation"/>
    <property type="evidence" value="ECO:0007669"/>
    <property type="project" value="UniProtKB-KW"/>
</dbReference>
<proteinExistence type="inferred from homology"/>
<sequence>MIPETIKTEGLNIKDDVLVNNDLWNIREFVLEDLNDVCNLCREAFPIEYPQEWYIDVVNGCYISFGLYHNNNLTSLLVAENTTIGECDLEDKSIHNDPNVNVIYILSLAVSQNYKRRGLATILLKHLMSKINTYKQQLPKLMFLHVLSDNLPAISFYRKNGFYHHATLPNYYLIGNKFYDGLTFVKHLNLNYCSFNYLLTSIYKYCTSIIEFFASPFRKCIANDDTSEINKEKMNNENLVSICSNR</sequence>
<dbReference type="Gene3D" id="3.40.630.30">
    <property type="match status" value="1"/>
</dbReference>
<reference evidence="12" key="1">
    <citation type="journal article" date="2020" name="Ecol. Evol.">
        <title>Genome structure and content of the rice root-knot nematode (Meloidogyne graminicola).</title>
        <authorList>
            <person name="Phan N.T."/>
            <person name="Danchin E.G.J."/>
            <person name="Klopp C."/>
            <person name="Perfus-Barbeoch L."/>
            <person name="Kozlowski D.K."/>
            <person name="Koutsovoulos G.D."/>
            <person name="Lopez-Roques C."/>
            <person name="Bouchez O."/>
            <person name="Zahm M."/>
            <person name="Besnard G."/>
            <person name="Bellafiore S."/>
        </authorList>
    </citation>
    <scope>NUCLEOTIDE SEQUENCE</scope>
    <source>
        <strain evidence="12">VN-18</strain>
    </source>
</reference>
<dbReference type="Proteomes" id="UP000605970">
    <property type="component" value="Unassembled WGS sequence"/>
</dbReference>
<keyword evidence="4" id="KW-0156">Chromatin regulator</keyword>
<evidence type="ECO:0000259" key="11">
    <source>
        <dbReference type="PROSITE" id="PS51186"/>
    </source>
</evidence>
<dbReference type="PANTHER" id="PTHR14744:SF15">
    <property type="entry name" value="N-ALPHA-ACETYLTRANSFERASE 60"/>
    <property type="match status" value="1"/>
</dbReference>
<dbReference type="InterPro" id="IPR016181">
    <property type="entry name" value="Acyl_CoA_acyltransferase"/>
</dbReference>
<comment type="caution">
    <text evidence="12">The sequence shown here is derived from an EMBL/GenBank/DDBJ whole genome shotgun (WGS) entry which is preliminary data.</text>
</comment>
<protein>
    <recommendedName>
        <fullName evidence="8">N-alpha-acetyltransferase 60</fullName>
        <ecNumber evidence="7">2.3.1.259</ecNumber>
        <ecNumber evidence="1">2.3.1.48</ecNumber>
    </recommendedName>
</protein>
<dbReference type="SUPFAM" id="SSF55729">
    <property type="entry name" value="Acyl-CoA N-acyltransferases (Nat)"/>
    <property type="match status" value="1"/>
</dbReference>
<dbReference type="Pfam" id="PF00583">
    <property type="entry name" value="Acetyltransf_1"/>
    <property type="match status" value="1"/>
</dbReference>
<evidence type="ECO:0000256" key="2">
    <source>
        <dbReference type="ARBA" id="ARBA00022679"/>
    </source>
</evidence>
<dbReference type="InterPro" id="IPR045141">
    <property type="entry name" value="NAA60-like"/>
</dbReference>
<evidence type="ECO:0000313" key="12">
    <source>
        <dbReference type="EMBL" id="KAF7634864.1"/>
    </source>
</evidence>
<gene>
    <name evidence="12" type="ORF">Mgra_00005756</name>
</gene>
<feature type="domain" description="N-acetyltransferase" evidence="11">
    <location>
        <begin position="24"/>
        <end position="185"/>
    </location>
</feature>
<keyword evidence="13" id="KW-1185">Reference proteome</keyword>
<dbReference type="PANTHER" id="PTHR14744">
    <property type="entry name" value="N-ALPHA-ACETYLTRANSFERASE 60"/>
    <property type="match status" value="1"/>
</dbReference>
<evidence type="ECO:0000256" key="9">
    <source>
        <dbReference type="ARBA" id="ARBA00048017"/>
    </source>
</evidence>
<organism evidence="12 13">
    <name type="scientific">Meloidogyne graminicola</name>
    <dbReference type="NCBI Taxonomy" id="189291"/>
    <lineage>
        <taxon>Eukaryota</taxon>
        <taxon>Metazoa</taxon>
        <taxon>Ecdysozoa</taxon>
        <taxon>Nematoda</taxon>
        <taxon>Chromadorea</taxon>
        <taxon>Rhabditida</taxon>
        <taxon>Tylenchina</taxon>
        <taxon>Tylenchomorpha</taxon>
        <taxon>Tylenchoidea</taxon>
        <taxon>Meloidogynidae</taxon>
        <taxon>Meloidogyninae</taxon>
        <taxon>Meloidogyne</taxon>
    </lineage>
</organism>
<comment type="catalytic activity">
    <reaction evidence="9">
        <text>L-lysyl-[protein] + acetyl-CoA = N(6)-acetyl-L-lysyl-[protein] + CoA + H(+)</text>
        <dbReference type="Rhea" id="RHEA:45948"/>
        <dbReference type="Rhea" id="RHEA-COMP:9752"/>
        <dbReference type="Rhea" id="RHEA-COMP:10731"/>
        <dbReference type="ChEBI" id="CHEBI:15378"/>
        <dbReference type="ChEBI" id="CHEBI:29969"/>
        <dbReference type="ChEBI" id="CHEBI:57287"/>
        <dbReference type="ChEBI" id="CHEBI:57288"/>
        <dbReference type="ChEBI" id="CHEBI:61930"/>
        <dbReference type="EC" id="2.3.1.48"/>
    </reaction>
</comment>
<dbReference type="CDD" id="cd04301">
    <property type="entry name" value="NAT_SF"/>
    <property type="match status" value="1"/>
</dbReference>
<evidence type="ECO:0000256" key="8">
    <source>
        <dbReference type="ARBA" id="ARBA00026144"/>
    </source>
</evidence>
<evidence type="ECO:0000256" key="4">
    <source>
        <dbReference type="ARBA" id="ARBA00022853"/>
    </source>
</evidence>
<dbReference type="GO" id="GO:0000139">
    <property type="term" value="C:Golgi membrane"/>
    <property type="evidence" value="ECO:0007669"/>
    <property type="project" value="TreeGrafter"/>
</dbReference>
<comment type="similarity">
    <text evidence="6">Belongs to the acetyltransferase family. NAA60 subfamily.</text>
</comment>
<dbReference type="GO" id="GO:0120518">
    <property type="term" value="F:protein N-terminal-methionine acetyltransferase activity"/>
    <property type="evidence" value="ECO:0007669"/>
    <property type="project" value="UniProtKB-EC"/>
</dbReference>
<evidence type="ECO:0000313" key="13">
    <source>
        <dbReference type="Proteomes" id="UP000605970"/>
    </source>
</evidence>
<evidence type="ECO:0000256" key="7">
    <source>
        <dbReference type="ARBA" id="ARBA00026111"/>
    </source>
</evidence>
<dbReference type="OrthoDB" id="47017at2759"/>
<comment type="catalytic activity">
    <reaction evidence="10">
        <text>N-terminal L-methionyl-[transmembrane protein] + acetyl-CoA = N-terminal N(alpha)-acetyl-L-methionyl-[transmembrane protein] + CoA + H(+)</text>
        <dbReference type="Rhea" id="RHEA:50604"/>
        <dbReference type="Rhea" id="RHEA-COMP:12745"/>
        <dbReference type="Rhea" id="RHEA-COMP:12746"/>
        <dbReference type="ChEBI" id="CHEBI:15378"/>
        <dbReference type="ChEBI" id="CHEBI:57287"/>
        <dbReference type="ChEBI" id="CHEBI:57288"/>
        <dbReference type="ChEBI" id="CHEBI:64731"/>
        <dbReference type="ChEBI" id="CHEBI:133414"/>
        <dbReference type="EC" id="2.3.1.259"/>
    </reaction>
</comment>
<keyword evidence="3" id="KW-0159">Chromosome partition</keyword>
<evidence type="ECO:0000256" key="1">
    <source>
        <dbReference type="ARBA" id="ARBA00013184"/>
    </source>
</evidence>
<keyword evidence="2" id="KW-0808">Transferase</keyword>
<dbReference type="EC" id="2.3.1.48" evidence="1"/>
<dbReference type="PROSITE" id="PS51186">
    <property type="entry name" value="GNAT"/>
    <property type="match status" value="1"/>
</dbReference>